<organism evidence="2">
    <name type="scientific">Blueface angelfish adomavirus</name>
    <dbReference type="NCBI Taxonomy" id="2609871"/>
    <lineage>
        <taxon>Viruses</taxon>
        <taxon>Adomaviruses</taxon>
    </lineage>
</organism>
<protein>
    <submittedName>
        <fullName evidence="2">LO8</fullName>
    </submittedName>
</protein>
<sequence length="229" mass="26221">MYAPYPRRSRTSAGYQRRANSHRYRQHGPAPALPFPSPQSQLLSCITPQGELTHPGWMSAGEVKSSMLKLGLFGSANHYTVKPRLKHLQENECFFILYKHHWVSIVCKSSKLIFFDPAGKPYDMYFDGVYPQIYDLGVQVQDPDSVLCANFCLFFAYAVTKKMPPCSKYDIATNAYLYLNTFLYYSPSPLGANCMAMTLFTFFHKLGEEFDGDKVRYPKFSALRQLLNE</sequence>
<feature type="region of interest" description="Disordered" evidence="1">
    <location>
        <begin position="1"/>
        <end position="33"/>
    </location>
</feature>
<reference evidence="2" key="1">
    <citation type="journal article" date="2020" name="J. ISSAAS">
        <title>Identification of Adomavirus Virion Proteins.</title>
        <authorList>
            <person name="Welch N.L."/>
            <person name="Tisza M.J."/>
            <person name="Starrett G.J."/>
            <person name="Belford A.K."/>
            <person name="Pastrana D.V."/>
            <person name="Pang Y.-Y.S."/>
            <person name="Schiller J.T."/>
            <person name="An P."/>
            <person name="Cantolupo P.G."/>
            <person name="Pipas J.M."/>
            <person name="Koda S."/>
            <person name="Subramaniam K."/>
            <person name="Waltzek T.B."/>
            <person name="Bian C."/>
            <person name="Shi Q."/>
            <person name="Ruan Z."/>
            <person name="Ng T.F.F."/>
            <person name="Buck C.B."/>
        </authorList>
    </citation>
    <scope>NUCLEOTIDE SEQUENCE</scope>
    <source>
        <strain evidence="2">6100</strain>
    </source>
</reference>
<evidence type="ECO:0000313" key="2">
    <source>
        <dbReference type="EMBL" id="DAC81130.1"/>
    </source>
</evidence>
<dbReference type="EMBL" id="BK011013">
    <property type="protein sequence ID" value="DAC81130.1"/>
    <property type="molecule type" value="Genomic_DNA"/>
</dbReference>
<accession>A0A6F9EY50</accession>
<proteinExistence type="predicted"/>
<name>A0A6F9EY50_9VIRU</name>
<evidence type="ECO:0000256" key="1">
    <source>
        <dbReference type="SAM" id="MobiDB-lite"/>
    </source>
</evidence>